<evidence type="ECO:0000256" key="2">
    <source>
        <dbReference type="ARBA" id="ARBA00023002"/>
    </source>
</evidence>
<organism evidence="5">
    <name type="scientific">Candidatus Methylacidiphilum infernorum</name>
    <dbReference type="NCBI Taxonomy" id="511746"/>
    <lineage>
        <taxon>Bacteria</taxon>
        <taxon>Pseudomonadati</taxon>
        <taxon>Verrucomicrobiota</taxon>
        <taxon>Methylacidiphilae</taxon>
        <taxon>Methylacidiphilales</taxon>
        <taxon>Methylacidiphilaceae</taxon>
        <taxon>Methylacidiphilum (ex Ratnadevi et al. 2023)</taxon>
    </lineage>
</organism>
<comment type="function">
    <text evidence="3">Ring cyclization and eight-electron oxidation of 3a-(2-amino-2-carboxyethyl)-4,5-dioxo-4,5,6,7,8,9-hexahydroquinoline-7,9-dicarboxylic-acid to PQQ.</text>
</comment>
<dbReference type="InterPro" id="IPR004305">
    <property type="entry name" value="Thiaminase-2/PQQC"/>
</dbReference>
<dbReference type="UniPathway" id="UPA00539"/>
<accession>A0A1W5LCX0</accession>
<dbReference type="GO" id="GO:0018189">
    <property type="term" value="P:pyrroloquinoline quinone biosynthetic process"/>
    <property type="evidence" value="ECO:0007669"/>
    <property type="project" value="UniProtKB-UniRule"/>
</dbReference>
<dbReference type="Gene3D" id="1.20.910.10">
    <property type="entry name" value="Heme oxygenase-like"/>
    <property type="match status" value="1"/>
</dbReference>
<reference evidence="5" key="1">
    <citation type="submission" date="2016-01" db="EMBL/GenBank/DDBJ databases">
        <title>Hydrogen oxidation by a methanotroph.</title>
        <authorList>
            <person name="Stott M.B."/>
        </authorList>
    </citation>
    <scope>NUCLEOTIDE SEQUENCE</scope>
    <source>
        <strain evidence="5">RTK17.1</strain>
    </source>
</reference>
<dbReference type="EC" id="1.3.3.11" evidence="3"/>
<dbReference type="InterPro" id="IPR016084">
    <property type="entry name" value="Haem_Oase-like_multi-hlx"/>
</dbReference>
<dbReference type="PANTHER" id="PTHR40279:SF3">
    <property type="entry name" value="4-AMINOBENZOATE SYNTHASE"/>
    <property type="match status" value="1"/>
</dbReference>
<protein>
    <recommendedName>
        <fullName evidence="3">Pyrroloquinoline-quinone synthase</fullName>
        <ecNumber evidence="3">1.3.3.11</ecNumber>
    </recommendedName>
    <alternativeName>
        <fullName evidence="3">Coenzyme PQQ synthesis protein C</fullName>
    </alternativeName>
    <alternativeName>
        <fullName evidence="3">Pyrroloquinoline quinone biosynthesis protein C</fullName>
    </alternativeName>
</protein>
<comment type="catalytic activity">
    <reaction evidence="3">
        <text>6-(2-amino-2-carboxyethyl)-7,8-dioxo-1,2,3,4,7,8-hexahydroquinoline-2,4-dicarboxylate + 3 O2 = pyrroloquinoline quinone + 2 H2O2 + 2 H2O + H(+)</text>
        <dbReference type="Rhea" id="RHEA:10692"/>
        <dbReference type="ChEBI" id="CHEBI:15377"/>
        <dbReference type="ChEBI" id="CHEBI:15378"/>
        <dbReference type="ChEBI" id="CHEBI:15379"/>
        <dbReference type="ChEBI" id="CHEBI:16240"/>
        <dbReference type="ChEBI" id="CHEBI:58442"/>
        <dbReference type="ChEBI" id="CHEBI:58778"/>
        <dbReference type="EC" id="1.3.3.11"/>
    </reaction>
</comment>
<dbReference type="AlphaFoldDB" id="A0A1W5LCX0"/>
<dbReference type="Pfam" id="PF03070">
    <property type="entry name" value="TENA_THI-4"/>
    <property type="match status" value="1"/>
</dbReference>
<evidence type="ECO:0000256" key="3">
    <source>
        <dbReference type="HAMAP-Rule" id="MF_00654"/>
    </source>
</evidence>
<dbReference type="InterPro" id="IPR011845">
    <property type="entry name" value="PqqC"/>
</dbReference>
<dbReference type="HAMAP" id="MF_00654">
    <property type="entry name" value="PQQ_syn_PqqC"/>
    <property type="match status" value="1"/>
</dbReference>
<proteinExistence type="inferred from homology"/>
<dbReference type="NCBIfam" id="TIGR02111">
    <property type="entry name" value="PQQ_syn_pqqC"/>
    <property type="match status" value="1"/>
</dbReference>
<dbReference type="PANTHER" id="PTHR40279">
    <property type="entry name" value="PQQC-LIKE PROTEIN"/>
    <property type="match status" value="1"/>
</dbReference>
<comment type="pathway">
    <text evidence="3">Cofactor biosynthesis; pyrroloquinoline quinone biosynthesis.</text>
</comment>
<keyword evidence="1 3" id="KW-0884">PQQ biosynthesis</keyword>
<evidence type="ECO:0000259" key="4">
    <source>
        <dbReference type="Pfam" id="PF03070"/>
    </source>
</evidence>
<evidence type="ECO:0000313" key="5">
    <source>
        <dbReference type="EMBL" id="ANC58195.1"/>
    </source>
</evidence>
<gene>
    <name evidence="3 5" type="primary">pqqC</name>
</gene>
<name>A0A1W5LCX0_9BACT</name>
<dbReference type="SUPFAM" id="SSF48613">
    <property type="entry name" value="Heme oxygenase-like"/>
    <property type="match status" value="1"/>
</dbReference>
<comment type="similarity">
    <text evidence="3">Belongs to the PqqC family.</text>
</comment>
<sequence length="263" mass="30730">MNSPFFLLQSLYPSFVPKEEFILKLPLLPSQFEEVLRQIGTTSYHDKHPFHLLMNEGKLSKEALQGWVANRFYYQEQIPIKDAAILSNCPDRELRRAWISRIHDHDGFGEDPGGIERWLNLGQAVGLSREDLLSHRYLLPGVRYAVDAYIHFCRQQPWLIAMASSLTELFAPSIHKIRISAFPKYYPWIDPKGLKYFEKRVEQAPRDVQFTLALVLEKCTTRELQLSVIEALQFKCDLLWSMLDALYIHYQLGIRVPRPHYAL</sequence>
<keyword evidence="2 3" id="KW-0560">Oxidoreductase</keyword>
<dbReference type="EMBL" id="KU509396">
    <property type="protein sequence ID" value="ANC58195.1"/>
    <property type="molecule type" value="Genomic_DNA"/>
</dbReference>
<dbReference type="InterPro" id="IPR039068">
    <property type="entry name" value="PqqC-like"/>
</dbReference>
<evidence type="ECO:0000256" key="1">
    <source>
        <dbReference type="ARBA" id="ARBA00022905"/>
    </source>
</evidence>
<feature type="domain" description="Thiaminase-2/PQQC" evidence="4">
    <location>
        <begin position="36"/>
        <end position="244"/>
    </location>
</feature>
<dbReference type="GO" id="GO:0033732">
    <property type="term" value="F:pyrroloquinoline-quinone synthase activity"/>
    <property type="evidence" value="ECO:0007669"/>
    <property type="project" value="UniProtKB-EC"/>
</dbReference>